<name>A0A9P0CY65_9CUCU</name>
<proteinExistence type="predicted"/>
<sequence>MENKMTIQQVRLNFKNRLWAKRKLHKLAFTKKTDGSVEVKYSKDGRPLTPGRDIQEIINIYETTQMDSEGSYQSARKHYGDNAVGYVQLKRTNNICYLKARVTPEHKIKAKNYQVSCVINELEKKVVEVNCHDCPASEGGCKHAVAFLMWVHRRSEEPSPTDKVCYWKRSVLAGASSTKKFITTEDFGAKPSTFSNDSFLNQYIVEAKKRKIENSTMRYHISQNYDCVSLHRMKIDFMSTNNINDAYIFLDYCKQQMDEDLLKQIEIKTRNQSRCSLWSEMRYARITASKAYDAAHCATLDGTLVENILGAKVFQTEAMKRGLDLEEAVLKVLSKETSQIFHKCGLFLSQECPVIGASPDAINEEYVVEIKCPFLDKTFHNFIDVDGTTGKICKHQSAVIKNYNITSACNVLTEKSKIVIYKIATGIEPTQNMLLPLKLEQCYKKTNKEELEIREAEKNINNNNDTTLLKQNLSIRFVEDNDDEISINPEENLDSVKDKWSSFINKLDGDVRKNLNDDPHGFSSAVERFMNNYKKHILLRL</sequence>
<dbReference type="InterPro" id="IPR011335">
    <property type="entry name" value="Restrct_endonuc-II-like"/>
</dbReference>
<keyword evidence="3" id="KW-0378">Hydrolase</keyword>
<evidence type="ECO:0000256" key="1">
    <source>
        <dbReference type="ARBA" id="ARBA00022722"/>
    </source>
</evidence>
<dbReference type="AlphaFoldDB" id="A0A9P0CY65"/>
<accession>A0A9P0CY65</accession>
<keyword evidence="1" id="KW-0540">Nuclease</keyword>
<dbReference type="Proteomes" id="UP001153636">
    <property type="component" value="Chromosome 2"/>
</dbReference>
<evidence type="ECO:0000256" key="4">
    <source>
        <dbReference type="ARBA" id="ARBA00022839"/>
    </source>
</evidence>
<dbReference type="Gene3D" id="3.90.320.10">
    <property type="match status" value="1"/>
</dbReference>
<dbReference type="InterPro" id="IPR034720">
    <property type="entry name" value="Viral_alk_exo"/>
</dbReference>
<dbReference type="SUPFAM" id="SSF52980">
    <property type="entry name" value="Restriction endonuclease-like"/>
    <property type="match status" value="1"/>
</dbReference>
<dbReference type="PANTHER" id="PTHR39953:SF1">
    <property type="entry name" value="RE54151P"/>
    <property type="match status" value="1"/>
</dbReference>
<feature type="coiled-coil region" evidence="5">
    <location>
        <begin position="439"/>
        <end position="466"/>
    </location>
</feature>
<gene>
    <name evidence="6" type="ORF">PSYICH_LOCUS7135</name>
</gene>
<organism evidence="6 7">
    <name type="scientific">Psylliodes chrysocephalus</name>
    <dbReference type="NCBI Taxonomy" id="3402493"/>
    <lineage>
        <taxon>Eukaryota</taxon>
        <taxon>Metazoa</taxon>
        <taxon>Ecdysozoa</taxon>
        <taxon>Arthropoda</taxon>
        <taxon>Hexapoda</taxon>
        <taxon>Insecta</taxon>
        <taxon>Pterygota</taxon>
        <taxon>Neoptera</taxon>
        <taxon>Endopterygota</taxon>
        <taxon>Coleoptera</taxon>
        <taxon>Polyphaga</taxon>
        <taxon>Cucujiformia</taxon>
        <taxon>Chrysomeloidea</taxon>
        <taxon>Chrysomelidae</taxon>
        <taxon>Galerucinae</taxon>
        <taxon>Alticini</taxon>
        <taxon>Psylliodes</taxon>
    </lineage>
</organism>
<keyword evidence="5" id="KW-0175">Coiled coil</keyword>
<dbReference type="CDD" id="cd22343">
    <property type="entry name" value="PDDEXK_lambda_exonuclease-like"/>
    <property type="match status" value="1"/>
</dbReference>
<protein>
    <recommendedName>
        <fullName evidence="8">YqaJ viral recombinase domain-containing protein</fullName>
    </recommendedName>
</protein>
<keyword evidence="4" id="KW-0269">Exonuclease</keyword>
<dbReference type="EMBL" id="OV651814">
    <property type="protein sequence ID" value="CAH1106847.1"/>
    <property type="molecule type" value="Genomic_DNA"/>
</dbReference>
<dbReference type="Pfam" id="PF01771">
    <property type="entry name" value="Viral_alk_exo"/>
    <property type="match status" value="1"/>
</dbReference>
<evidence type="ECO:0000256" key="3">
    <source>
        <dbReference type="ARBA" id="ARBA00022801"/>
    </source>
</evidence>
<reference evidence="6" key="1">
    <citation type="submission" date="2022-01" db="EMBL/GenBank/DDBJ databases">
        <authorList>
            <person name="King R."/>
        </authorList>
    </citation>
    <scope>NUCLEOTIDE SEQUENCE</scope>
</reference>
<keyword evidence="2" id="KW-0255">Endonuclease</keyword>
<dbReference type="GO" id="GO:0004519">
    <property type="term" value="F:endonuclease activity"/>
    <property type="evidence" value="ECO:0007669"/>
    <property type="project" value="UniProtKB-KW"/>
</dbReference>
<evidence type="ECO:0000313" key="6">
    <source>
        <dbReference type="EMBL" id="CAH1106847.1"/>
    </source>
</evidence>
<dbReference type="PANTHER" id="PTHR39953">
    <property type="entry name" value="RE54151P"/>
    <property type="match status" value="1"/>
</dbReference>
<evidence type="ECO:0000313" key="7">
    <source>
        <dbReference type="Proteomes" id="UP001153636"/>
    </source>
</evidence>
<dbReference type="GO" id="GO:0006281">
    <property type="term" value="P:DNA repair"/>
    <property type="evidence" value="ECO:0007669"/>
    <property type="project" value="UniProtKB-ARBA"/>
</dbReference>
<evidence type="ECO:0008006" key="8">
    <source>
        <dbReference type="Google" id="ProtNLM"/>
    </source>
</evidence>
<dbReference type="OrthoDB" id="6709040at2759"/>
<dbReference type="InterPro" id="IPR011604">
    <property type="entry name" value="PDDEXK-like_dom_sf"/>
</dbReference>
<keyword evidence="7" id="KW-1185">Reference proteome</keyword>
<evidence type="ECO:0000256" key="2">
    <source>
        <dbReference type="ARBA" id="ARBA00022759"/>
    </source>
</evidence>
<dbReference type="GO" id="GO:0004527">
    <property type="term" value="F:exonuclease activity"/>
    <property type="evidence" value="ECO:0007669"/>
    <property type="project" value="UniProtKB-KW"/>
</dbReference>
<evidence type="ECO:0000256" key="5">
    <source>
        <dbReference type="SAM" id="Coils"/>
    </source>
</evidence>